<dbReference type="PRINTS" id="PR00081">
    <property type="entry name" value="GDHRDH"/>
</dbReference>
<dbReference type="Proteomes" id="UP000240493">
    <property type="component" value="Unassembled WGS sequence"/>
</dbReference>
<protein>
    <submittedName>
        <fullName evidence="4">Uncharacterized protein</fullName>
    </submittedName>
</protein>
<dbReference type="InterPro" id="IPR020904">
    <property type="entry name" value="Sc_DH/Rdtase_CS"/>
</dbReference>
<dbReference type="PANTHER" id="PTHR24321:SF12">
    <property type="entry name" value="SHORT-CHAIN DEHYDROGENASE_REDUCTASE FAMILY, PUTATIVE (AFU_ORTHOLOGUE AFUA_5G14340)-RELATED"/>
    <property type="match status" value="1"/>
</dbReference>
<evidence type="ECO:0000313" key="4">
    <source>
        <dbReference type="EMBL" id="PTB37189.1"/>
    </source>
</evidence>
<dbReference type="InterPro" id="IPR036291">
    <property type="entry name" value="NAD(P)-bd_dom_sf"/>
</dbReference>
<evidence type="ECO:0000313" key="5">
    <source>
        <dbReference type="Proteomes" id="UP000240493"/>
    </source>
</evidence>
<gene>
    <name evidence="4" type="ORF">M441DRAFT_175672</name>
</gene>
<dbReference type="PANTHER" id="PTHR24321">
    <property type="entry name" value="DEHYDROGENASES, SHORT CHAIN"/>
    <property type="match status" value="1"/>
</dbReference>
<dbReference type="FunFam" id="3.40.50.720:FF:000084">
    <property type="entry name" value="Short-chain dehydrogenase reductase"/>
    <property type="match status" value="1"/>
</dbReference>
<accession>A0A2T3YX98</accession>
<dbReference type="AlphaFoldDB" id="A0A2T3YX98"/>
<dbReference type="PRINTS" id="PR00080">
    <property type="entry name" value="SDRFAMILY"/>
</dbReference>
<dbReference type="Gene3D" id="2.60.120.10">
    <property type="entry name" value="Jelly Rolls"/>
    <property type="match status" value="1"/>
</dbReference>
<dbReference type="STRING" id="1042311.A0A2T3YX98"/>
<dbReference type="PROSITE" id="PS00061">
    <property type="entry name" value="ADH_SHORT"/>
    <property type="match status" value="1"/>
</dbReference>
<proteinExistence type="inferred from homology"/>
<dbReference type="SUPFAM" id="SSF51182">
    <property type="entry name" value="RmlC-like cupins"/>
    <property type="match status" value="1"/>
</dbReference>
<evidence type="ECO:0000256" key="2">
    <source>
        <dbReference type="ARBA" id="ARBA00022857"/>
    </source>
</evidence>
<keyword evidence="2" id="KW-0521">NADP</keyword>
<sequence length="446" mass="47681">MDISGNAFIVGGGSGIGRACALGLAKDGAAGILIADMNVEAAGRVIAECKSVATASNFRAEAIQIDISQEESVAKATSYMVETFGRIDYCINCAGIGVQMPLNIAEADLGEFSRFLRIHVEGTFLLVRSACAVMQRQELKPIDAANPGRGGTRGSIVTLGSGNSFAAAPHLVQYTAAKHAVLGVTKNAALDNAPYGIRVNCVCPTWVETPMIQSARDGGMDIDSWVNKVVPLGRIATAEEVADSVIFLCSPRASYMLATSAGYVNTFPAPGLRRTVRHITGHNAEGKGVFIKTDCGDHHRVIGNDQALANIIYSTKETPVEMNGDVDLKFALENEPPLHYHNGSVCRMIDFAPGVISPMHRAVSLDYGVVIEGEFKLILDSGESRILRQGDVSVQRASAHQWENITGGGLLPGRMLWVLLDCKPILVDGKPLGEELNELAPYYENR</sequence>
<dbReference type="Pfam" id="PF13561">
    <property type="entry name" value="adh_short_C2"/>
    <property type="match status" value="1"/>
</dbReference>
<dbReference type="CDD" id="cd02231">
    <property type="entry name" value="cupin_BLL6423-like"/>
    <property type="match status" value="1"/>
</dbReference>
<comment type="similarity">
    <text evidence="1">Belongs to the short-chain dehydrogenases/reductases (SDR) family.</text>
</comment>
<dbReference type="SUPFAM" id="SSF51735">
    <property type="entry name" value="NAD(P)-binding Rossmann-fold domains"/>
    <property type="match status" value="1"/>
</dbReference>
<dbReference type="CDD" id="cd05233">
    <property type="entry name" value="SDR_c"/>
    <property type="match status" value="1"/>
</dbReference>
<reference evidence="4 5" key="1">
    <citation type="submission" date="2016-07" db="EMBL/GenBank/DDBJ databases">
        <title>Multiple horizontal gene transfer events from other fungi enriched the ability of initially mycotrophic Trichoderma (Ascomycota) to feed on dead plant biomass.</title>
        <authorList>
            <consortium name="DOE Joint Genome Institute"/>
            <person name="Aerts A."/>
            <person name="Atanasova L."/>
            <person name="Chenthamara K."/>
            <person name="Zhang J."/>
            <person name="Grujic M."/>
            <person name="Henrissat B."/>
            <person name="Kuo A."/>
            <person name="Salamov A."/>
            <person name="Lipzen A."/>
            <person name="Labutti K."/>
            <person name="Barry K."/>
            <person name="Miao Y."/>
            <person name="Rahimi M.J."/>
            <person name="Shen Q."/>
            <person name="Grigoriev I.V."/>
            <person name="Kubicek C.P."/>
            <person name="Druzhinina I.S."/>
        </authorList>
    </citation>
    <scope>NUCLEOTIDE SEQUENCE [LARGE SCALE GENOMIC DNA]</scope>
    <source>
        <strain evidence="4 5">CBS 433.97</strain>
    </source>
</reference>
<evidence type="ECO:0000256" key="3">
    <source>
        <dbReference type="ARBA" id="ARBA00023002"/>
    </source>
</evidence>
<dbReference type="GO" id="GO:0016491">
    <property type="term" value="F:oxidoreductase activity"/>
    <property type="evidence" value="ECO:0007669"/>
    <property type="project" value="UniProtKB-KW"/>
</dbReference>
<dbReference type="OrthoDB" id="5840532at2759"/>
<evidence type="ECO:0000256" key="1">
    <source>
        <dbReference type="ARBA" id="ARBA00006484"/>
    </source>
</evidence>
<keyword evidence="5" id="KW-1185">Reference proteome</keyword>
<organism evidence="4 5">
    <name type="scientific">Trichoderma asperellum (strain ATCC 204424 / CBS 433.97 / NBRC 101777)</name>
    <dbReference type="NCBI Taxonomy" id="1042311"/>
    <lineage>
        <taxon>Eukaryota</taxon>
        <taxon>Fungi</taxon>
        <taxon>Dikarya</taxon>
        <taxon>Ascomycota</taxon>
        <taxon>Pezizomycotina</taxon>
        <taxon>Sordariomycetes</taxon>
        <taxon>Hypocreomycetidae</taxon>
        <taxon>Hypocreales</taxon>
        <taxon>Hypocreaceae</taxon>
        <taxon>Trichoderma</taxon>
    </lineage>
</organism>
<dbReference type="Gene3D" id="3.40.50.720">
    <property type="entry name" value="NAD(P)-binding Rossmann-like Domain"/>
    <property type="match status" value="1"/>
</dbReference>
<dbReference type="InterPro" id="IPR014710">
    <property type="entry name" value="RmlC-like_jellyroll"/>
</dbReference>
<name>A0A2T3YX98_TRIA4</name>
<dbReference type="EMBL" id="KZ679268">
    <property type="protein sequence ID" value="PTB37189.1"/>
    <property type="molecule type" value="Genomic_DNA"/>
</dbReference>
<dbReference type="InterPro" id="IPR011051">
    <property type="entry name" value="RmlC_Cupin_sf"/>
</dbReference>
<keyword evidence="3" id="KW-0560">Oxidoreductase</keyword>
<dbReference type="InterPro" id="IPR002347">
    <property type="entry name" value="SDR_fam"/>
</dbReference>